<dbReference type="InterPro" id="IPR008390">
    <property type="entry name" value="AWPM-19"/>
</dbReference>
<keyword evidence="1" id="KW-0472">Membrane</keyword>
<accession>A0A7N0V4L1</accession>
<dbReference type="Gramene" id="Kaladp0096s0099.1.v1.1">
    <property type="protein sequence ID" value="Kaladp0096s0099.1.v1.1"/>
    <property type="gene ID" value="Kaladp0096s0099.v1.1"/>
</dbReference>
<dbReference type="AlphaFoldDB" id="A0A7N0V4L1"/>
<feature type="transmembrane region" description="Helical" evidence="1">
    <location>
        <begin position="7"/>
        <end position="30"/>
    </location>
</feature>
<keyword evidence="1" id="KW-1133">Transmembrane helix</keyword>
<feature type="transmembrane region" description="Helical" evidence="1">
    <location>
        <begin position="82"/>
        <end position="102"/>
    </location>
</feature>
<name>A0A7N0V4L1_KALFE</name>
<dbReference type="EnsemblPlants" id="Kaladp0096s0099.1.v1.1">
    <property type="protein sequence ID" value="Kaladp0096s0099.1.v1.1"/>
    <property type="gene ID" value="Kaladp0096s0099.v1.1"/>
</dbReference>
<sequence>MAVGKGLIGPLLAVNSVGFLIVIFLASWSLDRYIHGQQHHHHLGGNSSTIYLLMFAILGGVLGGPSVLSGLVHTRIWRRHSLAVAVSLAFLSWTVMALAFGLTCKEIAMGGHRGKRLQTLEAFIAISGATQLLYLILLSIGMFHKRCGTS</sequence>
<dbReference type="Pfam" id="PF05512">
    <property type="entry name" value="AWPM-19"/>
    <property type="match status" value="1"/>
</dbReference>
<protein>
    <submittedName>
        <fullName evidence="2">Uncharacterized protein</fullName>
    </submittedName>
</protein>
<dbReference type="PANTHER" id="PTHR33294:SF8">
    <property type="entry name" value="OS02G0731500 PROTEIN"/>
    <property type="match status" value="1"/>
</dbReference>
<keyword evidence="1" id="KW-0812">Transmembrane</keyword>
<evidence type="ECO:0000313" key="3">
    <source>
        <dbReference type="Proteomes" id="UP000594263"/>
    </source>
</evidence>
<evidence type="ECO:0000256" key="1">
    <source>
        <dbReference type="SAM" id="Phobius"/>
    </source>
</evidence>
<reference evidence="2" key="1">
    <citation type="submission" date="2021-01" db="UniProtKB">
        <authorList>
            <consortium name="EnsemblPlants"/>
        </authorList>
    </citation>
    <scope>IDENTIFICATION</scope>
</reference>
<evidence type="ECO:0000313" key="2">
    <source>
        <dbReference type="EnsemblPlants" id="Kaladp0096s0099.1.v1.1"/>
    </source>
</evidence>
<dbReference type="PANTHER" id="PTHR33294">
    <property type="entry name" value="AWPM-19-LIKE FAMILY PROTEIN"/>
    <property type="match status" value="1"/>
</dbReference>
<feature type="transmembrane region" description="Helical" evidence="1">
    <location>
        <begin position="50"/>
        <end position="70"/>
    </location>
</feature>
<dbReference type="Proteomes" id="UP000594263">
    <property type="component" value="Unplaced"/>
</dbReference>
<proteinExistence type="predicted"/>
<keyword evidence="3" id="KW-1185">Reference proteome</keyword>
<feature type="transmembrane region" description="Helical" evidence="1">
    <location>
        <begin position="122"/>
        <end position="143"/>
    </location>
</feature>
<dbReference type="OMA" id="LTANICS"/>
<organism evidence="2 3">
    <name type="scientific">Kalanchoe fedtschenkoi</name>
    <name type="common">Lavender scallops</name>
    <name type="synonym">South American air plant</name>
    <dbReference type="NCBI Taxonomy" id="63787"/>
    <lineage>
        <taxon>Eukaryota</taxon>
        <taxon>Viridiplantae</taxon>
        <taxon>Streptophyta</taxon>
        <taxon>Embryophyta</taxon>
        <taxon>Tracheophyta</taxon>
        <taxon>Spermatophyta</taxon>
        <taxon>Magnoliopsida</taxon>
        <taxon>eudicotyledons</taxon>
        <taxon>Gunneridae</taxon>
        <taxon>Pentapetalae</taxon>
        <taxon>Saxifragales</taxon>
        <taxon>Crassulaceae</taxon>
        <taxon>Kalanchoe</taxon>
    </lineage>
</organism>